<feature type="compositionally biased region" description="Low complexity" evidence="1">
    <location>
        <begin position="281"/>
        <end position="292"/>
    </location>
</feature>
<feature type="region of interest" description="Disordered" evidence="1">
    <location>
        <begin position="215"/>
        <end position="245"/>
    </location>
</feature>
<feature type="compositionally biased region" description="Polar residues" evidence="1">
    <location>
        <begin position="327"/>
        <end position="340"/>
    </location>
</feature>
<dbReference type="EMBL" id="MWPH01000003">
    <property type="protein sequence ID" value="OVE83708.1"/>
    <property type="molecule type" value="Genomic_DNA"/>
</dbReference>
<comment type="caution">
    <text evidence="2">The sequence shown here is derived from an EMBL/GenBank/DDBJ whole genome shotgun (WGS) entry which is preliminary data.</text>
</comment>
<feature type="compositionally biased region" description="Polar residues" evidence="1">
    <location>
        <begin position="230"/>
        <end position="239"/>
    </location>
</feature>
<sequence length="458" mass="48996">MSRPPRDADELLVCADVLGAFGVTAADITRGHRRASGSDDSLEAALADRLADGRDRTTVLRRTIAQSDRGVSCPARYTEGELEAELTAVFDAIDWTLECERWGRSGTQRWTLRTTDHRGRERETELEYPTTPLGSDNLPAVLRAINEALLSGTYARFVLLSAGVDRWQAALVDERDDERLCDQYGPRITAVERPLLPADGLEAYVPDEGGVISFGEDGPWPAWAHERESTSTPQATAPTESDLDATDATAVDSLIEEAEHGGSADDVSSDTDSSAEQRDSTAATPDTTAPTAERGGFELCGSPTVSRVSDEGGETGAGTDADEYGAQATSESRSNDSSAEPPTEPDDNDGFGSLSGSSTTARVSNDSFGSDVEWESDTDRYRALGVALGAGGRVSVRGLLEDEDFLPELPAMEPEETRLRYEDPFDPGALREAKAAAEQSGFVWVDSGTLETTRVSNG</sequence>
<gene>
    <name evidence="2" type="ORF">B2G88_14875</name>
</gene>
<proteinExistence type="predicted"/>
<keyword evidence="3" id="KW-1185">Reference proteome</keyword>
<evidence type="ECO:0000256" key="1">
    <source>
        <dbReference type="SAM" id="MobiDB-lite"/>
    </source>
</evidence>
<feature type="compositionally biased region" description="Polar residues" evidence="1">
    <location>
        <begin position="354"/>
        <end position="368"/>
    </location>
</feature>
<evidence type="ECO:0000313" key="2">
    <source>
        <dbReference type="EMBL" id="OVE83708.1"/>
    </source>
</evidence>
<reference evidence="2 3" key="1">
    <citation type="submission" date="2017-02" db="EMBL/GenBank/DDBJ databases">
        <title>Natronthermophilus aegyptiacus gen. nov.,sp. nov., an aerobic, extremely halophilic alkalithermophilic archaeon isolated from the athalassohaline Wadi An Natrun, Egypt.</title>
        <authorList>
            <person name="Zhao B."/>
        </authorList>
    </citation>
    <scope>NUCLEOTIDE SEQUENCE [LARGE SCALE GENOMIC DNA]</scope>
    <source>
        <strain evidence="2 3">CGMCC 1.3597</strain>
    </source>
</reference>
<feature type="region of interest" description="Disordered" evidence="1">
    <location>
        <begin position="259"/>
        <end position="375"/>
    </location>
</feature>
<organism evidence="2 3">
    <name type="scientific">Natronolimnobius baerhuensis</name>
    <dbReference type="NCBI Taxonomy" id="253108"/>
    <lineage>
        <taxon>Archaea</taxon>
        <taxon>Methanobacteriati</taxon>
        <taxon>Methanobacteriota</taxon>
        <taxon>Stenosarchaea group</taxon>
        <taxon>Halobacteria</taxon>
        <taxon>Halobacteriales</taxon>
        <taxon>Natrialbaceae</taxon>
        <taxon>Natronolimnobius</taxon>
    </lineage>
</organism>
<dbReference type="AlphaFoldDB" id="A0A202E6B5"/>
<dbReference type="Proteomes" id="UP000196084">
    <property type="component" value="Unassembled WGS sequence"/>
</dbReference>
<protein>
    <submittedName>
        <fullName evidence="2">Uncharacterized protein</fullName>
    </submittedName>
</protein>
<dbReference type="RefSeq" id="WP_087715198.1">
    <property type="nucleotide sequence ID" value="NZ_MWPH01000003.1"/>
</dbReference>
<name>A0A202E6B5_9EURY</name>
<feature type="compositionally biased region" description="Low complexity" evidence="1">
    <location>
        <begin position="264"/>
        <end position="274"/>
    </location>
</feature>
<evidence type="ECO:0000313" key="3">
    <source>
        <dbReference type="Proteomes" id="UP000196084"/>
    </source>
</evidence>
<accession>A0A202E6B5</accession>
<dbReference type="OrthoDB" id="157461at2157"/>